<feature type="transmembrane region" description="Helical" evidence="2">
    <location>
        <begin position="12"/>
        <end position="33"/>
    </location>
</feature>
<feature type="transmembrane region" description="Helical" evidence="2">
    <location>
        <begin position="356"/>
        <end position="376"/>
    </location>
</feature>
<feature type="transmembrane region" description="Helical" evidence="2">
    <location>
        <begin position="903"/>
        <end position="921"/>
    </location>
</feature>
<dbReference type="SUPFAM" id="SSF82866">
    <property type="entry name" value="Multidrug efflux transporter AcrB transmembrane domain"/>
    <property type="match status" value="2"/>
</dbReference>
<evidence type="ECO:0000313" key="4">
    <source>
        <dbReference type="Proteomes" id="UP000245762"/>
    </source>
</evidence>
<keyword evidence="2" id="KW-0812">Transmembrane</keyword>
<dbReference type="AlphaFoldDB" id="A0A316L2V5"/>
<dbReference type="OrthoDB" id="9757876at2"/>
<feature type="transmembrane region" description="Helical" evidence="2">
    <location>
        <begin position="460"/>
        <end position="483"/>
    </location>
</feature>
<dbReference type="GO" id="GO:0005886">
    <property type="term" value="C:plasma membrane"/>
    <property type="evidence" value="ECO:0007669"/>
    <property type="project" value="TreeGrafter"/>
</dbReference>
<accession>A0A316L2V5</accession>
<dbReference type="SUPFAM" id="SSF82714">
    <property type="entry name" value="Multidrug efflux transporter AcrB TolC docking domain, DN and DC subdomains"/>
    <property type="match status" value="2"/>
</dbReference>
<dbReference type="Gene3D" id="1.20.1640.10">
    <property type="entry name" value="Multidrug efflux transporter AcrB transmembrane domain"/>
    <property type="match status" value="2"/>
</dbReference>
<reference evidence="3 4" key="1">
    <citation type="submission" date="2018-05" db="EMBL/GenBank/DDBJ databases">
        <title>Complete genome sequence of Flagellimonas aquimarina ECD12 isolated from seaweed Ecklonia cava.</title>
        <authorList>
            <person name="Choi S."/>
            <person name="Seong C."/>
        </authorList>
    </citation>
    <scope>NUCLEOTIDE SEQUENCE [LARGE SCALE GENOMIC DNA]</scope>
    <source>
        <strain evidence="3 4">ECD12</strain>
    </source>
</reference>
<dbReference type="PRINTS" id="PR00702">
    <property type="entry name" value="ACRIFLAVINRP"/>
</dbReference>
<dbReference type="Proteomes" id="UP000245762">
    <property type="component" value="Unassembled WGS sequence"/>
</dbReference>
<keyword evidence="2" id="KW-0472">Membrane</keyword>
<feature type="transmembrane region" description="Helical" evidence="2">
    <location>
        <begin position="877"/>
        <end position="896"/>
    </location>
</feature>
<dbReference type="GO" id="GO:0042910">
    <property type="term" value="F:xenobiotic transmembrane transporter activity"/>
    <property type="evidence" value="ECO:0007669"/>
    <property type="project" value="TreeGrafter"/>
</dbReference>
<keyword evidence="4" id="KW-1185">Reference proteome</keyword>
<dbReference type="PANTHER" id="PTHR32063:SF33">
    <property type="entry name" value="RND SUPERFAMILY EFFLUX PUMP PERMEASE COMPONENT"/>
    <property type="match status" value="1"/>
</dbReference>
<feature type="transmembrane region" description="Helical" evidence="2">
    <location>
        <begin position="382"/>
        <end position="407"/>
    </location>
</feature>
<dbReference type="Gene3D" id="3.30.70.1440">
    <property type="entry name" value="Multidrug efflux transporter AcrB pore domain"/>
    <property type="match status" value="1"/>
</dbReference>
<dbReference type="InterPro" id="IPR027463">
    <property type="entry name" value="AcrB_DN_DC_subdom"/>
</dbReference>
<protein>
    <submittedName>
        <fullName evidence="3">RND transporter</fullName>
    </submittedName>
</protein>
<evidence type="ECO:0000313" key="3">
    <source>
        <dbReference type="EMBL" id="PWL40374.1"/>
    </source>
</evidence>
<dbReference type="Gene3D" id="3.30.2090.10">
    <property type="entry name" value="Multidrug efflux transporter AcrB TolC docking domain, DN and DC subdomains"/>
    <property type="match status" value="2"/>
</dbReference>
<evidence type="ECO:0000256" key="2">
    <source>
        <dbReference type="SAM" id="Phobius"/>
    </source>
</evidence>
<feature type="transmembrane region" description="Helical" evidence="2">
    <location>
        <begin position="1006"/>
        <end position="1031"/>
    </location>
</feature>
<dbReference type="Gene3D" id="3.30.70.1430">
    <property type="entry name" value="Multidrug efflux transporter AcrB pore domain"/>
    <property type="match status" value="2"/>
</dbReference>
<dbReference type="SUPFAM" id="SSF82693">
    <property type="entry name" value="Multidrug efflux transporter AcrB pore domain, PN1, PN2, PC1 and PC2 subdomains"/>
    <property type="match status" value="2"/>
</dbReference>
<comment type="caution">
    <text evidence="3">The sequence shown here is derived from an EMBL/GenBank/DDBJ whole genome shotgun (WGS) entry which is preliminary data.</text>
</comment>
<dbReference type="InterPro" id="IPR001036">
    <property type="entry name" value="Acrflvin-R"/>
</dbReference>
<dbReference type="EMBL" id="QGEG01000001">
    <property type="protein sequence ID" value="PWL40374.1"/>
    <property type="molecule type" value="Genomic_DNA"/>
</dbReference>
<sequence>MRKVISYFIKYHVAVNVIIIAFFIFGIVGALSLKSSFFPLTESKNVLITIAYPGASPQEVEEGIVLKIEDNLKGLQGVERVTSTSRENSGTINVEIEKGRDIDFMLLEVKNAVDRVPTFPTGMEPLVVSKLEPVRPTISFAVSGQNISLKTLKQIGRQIENDLRAIDGISQITISGYPDEEIEIAVDENRLLAYNLSFNEVAQAVSNANILVTGGNIKTNTEEYLIRANNRSYYGDELSNVVVRADASGRAIRLKDVAIIRDRFSETPNAAYYNGDLSVNVTVTSTNTEDLIGSAEKVKEYIADFNQKYTNVQLDVVRDLSKTLTQRTDLLTENAIIGMILVLVFLSLFLNTRLAFWVAFGLPIAFLGMFVFAPMLNVTINVLSLFGMIIVIGILVDDGIVIAENIYQHHEKGKTPVQAAIDGTMEVIPPILSAIITTILAFSIFLFLDGRVGDFFSEVSVIVILTLVVSLVEALIILPAHLAHSKALQPQKKGPKTGIAKVFSKLRIINKLGDDAMVWMRDKMYSPALRFALDYKLLTFAIFFMALTLTFGSIGGGIIRTSFFPRIASDRIAVELLMPNGANEKVTDSIISMIQDKAQIVNEELTDKYLLGTDKMLFENMLKNVGPGSSSATLVINLLPGEERPDAIRADMVTSRLRELVGPVIGAESLIYGSGGNFGGDPVSVSLLGNNIQELKAAKSELKTALLNNSLLKDVADNDPAGIKEIRLELKENAYLLGLDLRTVMNQVRAGFFGAQAQRFQRGQDEIRVWVRYDRENRSSIADLDDMRIVAPSGERIPLSEIATYSIERGDVAINHLDGQREIQVSSDIKDLQTTSGTDAMTWVRTEVMPDILSKYPSITPSYEGQNREANKLLDSLTFVGLTVLFLIFVTIAFTFRSFSQPLLLILLVPFSLTAVAWGHWIHGFPINILSMLGIIALIGIMVNDGLVLMGKFNINLRNGLNFNEALYEAGRSRFRAIFLTSVTTIAGLAPLLLEKSRQAQFLKPMAIAIAYGIGFATVLTLLMLPLFLSFGNNVKVLAKRLWTGEMVSKEEVERAIKEQNEEQHMLEEGMPQLNGSINHTEPKEDTPKVLEGTT</sequence>
<dbReference type="PANTHER" id="PTHR32063">
    <property type="match status" value="1"/>
</dbReference>
<evidence type="ECO:0000256" key="1">
    <source>
        <dbReference type="SAM" id="MobiDB-lite"/>
    </source>
</evidence>
<dbReference type="RefSeq" id="WP_109661135.1">
    <property type="nucleotide sequence ID" value="NZ_QGEG01000001.1"/>
</dbReference>
<organism evidence="3 4">
    <name type="scientific">Flagellimonas aquimarina</name>
    <dbReference type="NCBI Taxonomy" id="2201895"/>
    <lineage>
        <taxon>Bacteria</taxon>
        <taxon>Pseudomonadati</taxon>
        <taxon>Bacteroidota</taxon>
        <taxon>Flavobacteriia</taxon>
        <taxon>Flavobacteriales</taxon>
        <taxon>Flavobacteriaceae</taxon>
        <taxon>Flagellimonas</taxon>
    </lineage>
</organism>
<feature type="transmembrane region" description="Helical" evidence="2">
    <location>
        <begin position="927"/>
        <end position="949"/>
    </location>
</feature>
<feature type="transmembrane region" description="Helical" evidence="2">
    <location>
        <begin position="977"/>
        <end position="994"/>
    </location>
</feature>
<gene>
    <name evidence="3" type="ORF">DKG77_06040</name>
</gene>
<dbReference type="Pfam" id="PF00873">
    <property type="entry name" value="ACR_tran"/>
    <property type="match status" value="1"/>
</dbReference>
<feature type="transmembrane region" description="Helical" evidence="2">
    <location>
        <begin position="537"/>
        <end position="559"/>
    </location>
</feature>
<dbReference type="Gene3D" id="3.30.70.1320">
    <property type="entry name" value="Multidrug efflux transporter AcrB pore domain like"/>
    <property type="match status" value="1"/>
</dbReference>
<name>A0A316L2V5_9FLAO</name>
<keyword evidence="2" id="KW-1133">Transmembrane helix</keyword>
<feature type="region of interest" description="Disordered" evidence="1">
    <location>
        <begin position="1060"/>
        <end position="1095"/>
    </location>
</feature>
<feature type="transmembrane region" description="Helical" evidence="2">
    <location>
        <begin position="330"/>
        <end position="349"/>
    </location>
</feature>
<proteinExistence type="predicted"/>
<feature type="transmembrane region" description="Helical" evidence="2">
    <location>
        <begin position="427"/>
        <end position="448"/>
    </location>
</feature>